<organism evidence="2 3">
    <name type="scientific">Roseateles terrae</name>
    <dbReference type="NCBI Taxonomy" id="431060"/>
    <lineage>
        <taxon>Bacteria</taxon>
        <taxon>Pseudomonadati</taxon>
        <taxon>Pseudomonadota</taxon>
        <taxon>Betaproteobacteria</taxon>
        <taxon>Burkholderiales</taxon>
        <taxon>Sphaerotilaceae</taxon>
        <taxon>Roseateles</taxon>
    </lineage>
</organism>
<dbReference type="NCBIfam" id="NF040662">
    <property type="entry name" value="attach_TipJ_rel"/>
    <property type="match status" value="1"/>
</dbReference>
<dbReference type="Proteomes" id="UP000574369">
    <property type="component" value="Unassembled WGS sequence"/>
</dbReference>
<protein>
    <recommendedName>
        <fullName evidence="1">Tip attachment protein J domain-containing protein</fullName>
    </recommendedName>
</protein>
<evidence type="ECO:0000259" key="1">
    <source>
        <dbReference type="Pfam" id="PF13550"/>
    </source>
</evidence>
<keyword evidence="3" id="KW-1185">Reference proteome</keyword>
<comment type="caution">
    <text evidence="2">The sequence shown here is derived from an EMBL/GenBank/DDBJ whole genome shotgun (WGS) entry which is preliminary data.</text>
</comment>
<name>A0ABR6GPE3_9BURK</name>
<dbReference type="InterPro" id="IPR032876">
    <property type="entry name" value="J_dom"/>
</dbReference>
<proteinExistence type="predicted"/>
<evidence type="ECO:0000313" key="3">
    <source>
        <dbReference type="Proteomes" id="UP000574369"/>
    </source>
</evidence>
<dbReference type="EMBL" id="JACHXO010000002">
    <property type="protein sequence ID" value="MBB3193929.1"/>
    <property type="molecule type" value="Genomic_DNA"/>
</dbReference>
<accession>A0ABR6GPE3</accession>
<feature type="domain" description="Tip attachment protein J" evidence="1">
    <location>
        <begin position="556"/>
        <end position="691"/>
    </location>
</feature>
<gene>
    <name evidence="2" type="ORF">FHS28_001314</name>
</gene>
<dbReference type="RefSeq" id="WP_088449825.1">
    <property type="nucleotide sequence ID" value="NZ_JACHXO010000002.1"/>
</dbReference>
<sequence length="822" mass="88621">MLTIFYDPAGASGHRSFAWDMAKTIQGNIEARMPGGGYGCTVYLNGQKVEDPASCDALDRQPSLIDEVRICMRPEGGIIGAVFSAISSILSFVLRPLLPKVPKSGAAGKDSPNNYLTGQSNIARAYQAIPDVYGFRRVWPDLIQPSTVQYIDHIKYVTEWMCISRGIGTISQVQYAETPITSISGASYEIFSPAPGAGYPENRTTTLQDVLETFESDEVNGQELAYPVKSPTVTARGSFNAATAGSGTFTITVADASELTPIKALVPAGTARVSFIYGSGPSAYNQVVTVASAAVSAGNVTFTFTGGPAWAAAASGSLIDFTIVPQVVVSYVTQGPYTLPIDCDRIRWNTVFLRGLKGTVSIDTSWWQIGSDGLEIPGTRQTQTFSFTADTYDSRYWTTDVVPTAGYGRYRCEFTRKTLQIGENGSDVAKLEELYAVRYYAQKVVPGVTVIRVTTKATTEATGFSDRKFNLRWARHVRQLASDAISPSRNFARVLAHVWTLAGNSMSELDTDALQEINDRLGEDSPLLRFDGSLDDADMSLGERMLLIANHARCLMWRDGTRWTVSRDEAKEDVELQFDYRNLAGAGDSKAAYSAFIPNASDGVEVEYVDEASQSKKAYVRLRVDSGSVVVGASSNPKKFQFPGCTNQQQAMNRAQLEARRILYQRTSISDTALADAGAIGPGALVRYIDPNDYAADDNLQAGEVLAISGSLIATSELIDWKGLPSGRIQFTGVDGALLGPPIVCYPEGEAVRLSGAIPSGIFVADGVTSQCGSRYALTVGLTTAEMESAGLYTLTSAKPEGDGKTVSIALVNYDARLYEQD</sequence>
<dbReference type="Pfam" id="PF13550">
    <property type="entry name" value="Phage-tail_3"/>
    <property type="match status" value="1"/>
</dbReference>
<evidence type="ECO:0000313" key="2">
    <source>
        <dbReference type="EMBL" id="MBB3193929.1"/>
    </source>
</evidence>
<reference evidence="2 3" key="1">
    <citation type="submission" date="2020-08" db="EMBL/GenBank/DDBJ databases">
        <title>Genomic Encyclopedia of Type Strains, Phase III (KMG-III): the genomes of soil and plant-associated and newly described type strains.</title>
        <authorList>
            <person name="Whitman W."/>
        </authorList>
    </citation>
    <scope>NUCLEOTIDE SEQUENCE [LARGE SCALE GENOMIC DNA]</scope>
    <source>
        <strain evidence="2 3">CECT 7247</strain>
    </source>
</reference>